<name>A0A9X1PPZ0_9BACT</name>
<feature type="transmembrane region" description="Helical" evidence="1">
    <location>
        <begin position="92"/>
        <end position="111"/>
    </location>
</feature>
<sequence>MKDQILLNLDNPGQLEKLYRTDKPSFKRAFQTLYPELQDNMVASFWNARLNFSSEEISWGGSKELTFVIIASLIAGLIAKIPAMFGINEEFFYSRNIGFIVFPALMAFFVWKNNMHKGNVIVLAGATLAGLVYINLLPDVNTSDTLVLACIHLALFLWSLLGFAFVGDRSNVSEKRLGFLKYNGDLVVMTGLILIAGGILTAITINLFLLIGIKIDEFYFQNIGVFGLAAAPIVGTYLTQTNPQLVGKVSPVIARIFSPLVLVMLLVYLVAMVYSGKDPYNDREFLLIFNALLVGVMAIIFFSVAETSGSHKSRAEVWVIFLLSVVTIVVNGIALSAILFRISEWGITPNRAAVLGGNVLILINLLLVAIQIYKVITGKKDVMEVGKTIGSYLPVYFIWTIIVAFIFPLIFGFK</sequence>
<keyword evidence="1" id="KW-0472">Membrane</keyword>
<feature type="transmembrane region" description="Helical" evidence="1">
    <location>
        <begin position="146"/>
        <end position="166"/>
    </location>
</feature>
<feature type="transmembrane region" description="Helical" evidence="1">
    <location>
        <begin position="117"/>
        <end position="134"/>
    </location>
</feature>
<dbReference type="AlphaFoldDB" id="A0A9X1PPZ0"/>
<keyword evidence="1" id="KW-1133">Transmembrane helix</keyword>
<protein>
    <recommendedName>
        <fullName evidence="4">DUF4153 domain-containing protein</fullName>
    </recommendedName>
</protein>
<reference evidence="2" key="1">
    <citation type="submission" date="2021-12" db="EMBL/GenBank/DDBJ databases">
        <title>Novel species in genus Dyadobacter.</title>
        <authorList>
            <person name="Ma C."/>
        </authorList>
    </citation>
    <scope>NUCLEOTIDE SEQUENCE</scope>
    <source>
        <strain evidence="2">LJ419</strain>
    </source>
</reference>
<evidence type="ECO:0000256" key="1">
    <source>
        <dbReference type="SAM" id="Phobius"/>
    </source>
</evidence>
<feature type="transmembrane region" description="Helical" evidence="1">
    <location>
        <begin position="186"/>
        <end position="211"/>
    </location>
</feature>
<feature type="transmembrane region" description="Helical" evidence="1">
    <location>
        <begin position="285"/>
        <end position="305"/>
    </location>
</feature>
<organism evidence="2 3">
    <name type="scientific">Dyadobacter chenwenxiniae</name>
    <dbReference type="NCBI Taxonomy" id="2906456"/>
    <lineage>
        <taxon>Bacteria</taxon>
        <taxon>Pseudomonadati</taxon>
        <taxon>Bacteroidota</taxon>
        <taxon>Cytophagia</taxon>
        <taxon>Cytophagales</taxon>
        <taxon>Spirosomataceae</taxon>
        <taxon>Dyadobacter</taxon>
    </lineage>
</organism>
<feature type="transmembrane region" description="Helical" evidence="1">
    <location>
        <begin position="393"/>
        <end position="413"/>
    </location>
</feature>
<evidence type="ECO:0000313" key="3">
    <source>
        <dbReference type="Proteomes" id="UP001139000"/>
    </source>
</evidence>
<feature type="transmembrane region" description="Helical" evidence="1">
    <location>
        <begin position="252"/>
        <end position="273"/>
    </location>
</feature>
<accession>A0A9X1PPZ0</accession>
<dbReference type="RefSeq" id="WP_234658252.1">
    <property type="nucleotide sequence ID" value="NZ_CP094997.1"/>
</dbReference>
<dbReference type="Proteomes" id="UP001139000">
    <property type="component" value="Unassembled WGS sequence"/>
</dbReference>
<evidence type="ECO:0008006" key="4">
    <source>
        <dbReference type="Google" id="ProtNLM"/>
    </source>
</evidence>
<keyword evidence="1" id="KW-0812">Transmembrane</keyword>
<keyword evidence="3" id="KW-1185">Reference proteome</keyword>
<feature type="transmembrane region" description="Helical" evidence="1">
    <location>
        <begin position="218"/>
        <end position="240"/>
    </location>
</feature>
<dbReference type="EMBL" id="JAJTTC010000010">
    <property type="protein sequence ID" value="MCF0065265.1"/>
    <property type="molecule type" value="Genomic_DNA"/>
</dbReference>
<feature type="transmembrane region" description="Helical" evidence="1">
    <location>
        <begin position="317"/>
        <end position="340"/>
    </location>
</feature>
<comment type="caution">
    <text evidence="2">The sequence shown here is derived from an EMBL/GenBank/DDBJ whole genome shotgun (WGS) entry which is preliminary data.</text>
</comment>
<feature type="transmembrane region" description="Helical" evidence="1">
    <location>
        <begin position="352"/>
        <end position="373"/>
    </location>
</feature>
<gene>
    <name evidence="2" type="ORF">LXM26_27370</name>
</gene>
<feature type="transmembrane region" description="Helical" evidence="1">
    <location>
        <begin position="65"/>
        <end position="85"/>
    </location>
</feature>
<evidence type="ECO:0000313" key="2">
    <source>
        <dbReference type="EMBL" id="MCF0065265.1"/>
    </source>
</evidence>
<proteinExistence type="predicted"/>